<dbReference type="InterPro" id="IPR006674">
    <property type="entry name" value="HD_domain"/>
</dbReference>
<sequence length="207" mass="24433">MYTKSQQQLMTAVKKIVADFFEEYPVTAHGFDHVARVARRAKEIAVEENARNVFLCELAGWLHDIGRVPEHTTNTNKRHHELSYELLKQWYTTYEEFTILTQEEKIELLYAVRYHWNNAACAYDTAWILRDADKLDMFGDIGLHRAQTFFKDNKEGLSQDMRNHFDAIYWIKTKTAKKIMKTEHLLEPIEAAYKNMLQSKIEEISLN</sequence>
<dbReference type="PANTHER" id="PTHR33594">
    <property type="entry name" value="SUPERFAMILY HYDROLASE, PUTATIVE (AFU_ORTHOLOGUE AFUA_1G03035)-RELATED"/>
    <property type="match status" value="1"/>
</dbReference>
<dbReference type="InterPro" id="IPR003607">
    <property type="entry name" value="HD/PDEase_dom"/>
</dbReference>
<organism evidence="2 3">
    <name type="scientific">Candidatus Magasanikbacteria bacterium CG10_big_fil_rev_8_21_14_0_10_38_6</name>
    <dbReference type="NCBI Taxonomy" id="1974647"/>
    <lineage>
        <taxon>Bacteria</taxon>
        <taxon>Candidatus Magasanikiibacteriota</taxon>
    </lineage>
</organism>
<accession>A0A2M6P1R1</accession>
<dbReference type="AlphaFoldDB" id="A0A2M6P1R1"/>
<dbReference type="Gene3D" id="1.10.3210.10">
    <property type="entry name" value="Hypothetical protein af1432"/>
    <property type="match status" value="1"/>
</dbReference>
<evidence type="ECO:0000259" key="1">
    <source>
        <dbReference type="PROSITE" id="PS51831"/>
    </source>
</evidence>
<dbReference type="SMART" id="SM00471">
    <property type="entry name" value="HDc"/>
    <property type="match status" value="1"/>
</dbReference>
<comment type="caution">
    <text evidence="2">The sequence shown here is derived from an EMBL/GenBank/DDBJ whole genome shotgun (WGS) entry which is preliminary data.</text>
</comment>
<dbReference type="CDD" id="cd00077">
    <property type="entry name" value="HDc"/>
    <property type="match status" value="1"/>
</dbReference>
<protein>
    <recommendedName>
        <fullName evidence="1">HD domain-containing protein</fullName>
    </recommendedName>
</protein>
<feature type="domain" description="HD" evidence="1">
    <location>
        <begin position="30"/>
        <end position="138"/>
    </location>
</feature>
<dbReference type="PROSITE" id="PS51831">
    <property type="entry name" value="HD"/>
    <property type="match status" value="1"/>
</dbReference>
<proteinExistence type="predicted"/>
<evidence type="ECO:0000313" key="3">
    <source>
        <dbReference type="Proteomes" id="UP000228528"/>
    </source>
</evidence>
<dbReference type="Pfam" id="PF01966">
    <property type="entry name" value="HD"/>
    <property type="match status" value="1"/>
</dbReference>
<evidence type="ECO:0000313" key="2">
    <source>
        <dbReference type="EMBL" id="PIR77360.1"/>
    </source>
</evidence>
<dbReference type="Proteomes" id="UP000228528">
    <property type="component" value="Unassembled WGS sequence"/>
</dbReference>
<dbReference type="PANTHER" id="PTHR33594:SF1">
    <property type="entry name" value="HD_PDEASE DOMAIN-CONTAINING PROTEIN"/>
    <property type="match status" value="1"/>
</dbReference>
<dbReference type="EMBL" id="PFBW01000128">
    <property type="protein sequence ID" value="PIR77360.1"/>
    <property type="molecule type" value="Genomic_DNA"/>
</dbReference>
<name>A0A2M6P1R1_9BACT</name>
<dbReference type="SUPFAM" id="SSF109604">
    <property type="entry name" value="HD-domain/PDEase-like"/>
    <property type="match status" value="1"/>
</dbReference>
<reference evidence="3" key="1">
    <citation type="submission" date="2017-09" db="EMBL/GenBank/DDBJ databases">
        <title>Depth-based differentiation of microbial function through sediment-hosted aquifers and enrichment of novel symbionts in the deep terrestrial subsurface.</title>
        <authorList>
            <person name="Probst A.J."/>
            <person name="Ladd B."/>
            <person name="Jarett J.K."/>
            <person name="Geller-Mcgrath D.E."/>
            <person name="Sieber C.M.K."/>
            <person name="Emerson J.B."/>
            <person name="Anantharaman K."/>
            <person name="Thomas B.C."/>
            <person name="Malmstrom R."/>
            <person name="Stieglmeier M."/>
            <person name="Klingl A."/>
            <person name="Woyke T."/>
            <person name="Ryan C.M."/>
            <person name="Banfield J.F."/>
        </authorList>
    </citation>
    <scope>NUCLEOTIDE SEQUENCE [LARGE SCALE GENOMIC DNA]</scope>
</reference>
<gene>
    <name evidence="2" type="ORF">COU30_02900</name>
</gene>